<dbReference type="EMBL" id="PZQS01000011">
    <property type="protein sequence ID" value="PVD22206.1"/>
    <property type="molecule type" value="Genomic_DNA"/>
</dbReference>
<reference evidence="1 2" key="1">
    <citation type="submission" date="2018-04" db="EMBL/GenBank/DDBJ databases">
        <title>The genome of golden apple snail Pomacea canaliculata provides insight into stress tolerance and invasive adaptation.</title>
        <authorList>
            <person name="Liu C."/>
            <person name="Liu B."/>
            <person name="Ren Y."/>
            <person name="Zhang Y."/>
            <person name="Wang H."/>
            <person name="Li S."/>
            <person name="Jiang F."/>
            <person name="Yin L."/>
            <person name="Zhang G."/>
            <person name="Qian W."/>
            <person name="Fan W."/>
        </authorList>
    </citation>
    <scope>NUCLEOTIDE SEQUENCE [LARGE SCALE GENOMIC DNA]</scope>
    <source>
        <strain evidence="1">SZHN2017</strain>
        <tissue evidence="1">Muscle</tissue>
    </source>
</reference>
<gene>
    <name evidence="1" type="ORF">C0Q70_18012</name>
</gene>
<dbReference type="Proteomes" id="UP000245119">
    <property type="component" value="Linkage Group LG11"/>
</dbReference>
<evidence type="ECO:0000313" key="2">
    <source>
        <dbReference type="Proteomes" id="UP000245119"/>
    </source>
</evidence>
<protein>
    <submittedName>
        <fullName evidence="1">Uncharacterized protein</fullName>
    </submittedName>
</protein>
<sequence length="67" mass="6938">MGTLLIAGIIVLVVCYLLILLVGVLAARFVKVDSGGSEVGVSRSEEAVVASRSLRGFVATMTMIGEV</sequence>
<name>A0A2T7NM23_POMCA</name>
<proteinExistence type="predicted"/>
<comment type="caution">
    <text evidence="1">The sequence shown here is derived from an EMBL/GenBank/DDBJ whole genome shotgun (WGS) entry which is preliminary data.</text>
</comment>
<organism evidence="1 2">
    <name type="scientific">Pomacea canaliculata</name>
    <name type="common">Golden apple snail</name>
    <dbReference type="NCBI Taxonomy" id="400727"/>
    <lineage>
        <taxon>Eukaryota</taxon>
        <taxon>Metazoa</taxon>
        <taxon>Spiralia</taxon>
        <taxon>Lophotrochozoa</taxon>
        <taxon>Mollusca</taxon>
        <taxon>Gastropoda</taxon>
        <taxon>Caenogastropoda</taxon>
        <taxon>Architaenioglossa</taxon>
        <taxon>Ampullarioidea</taxon>
        <taxon>Ampullariidae</taxon>
        <taxon>Pomacea</taxon>
    </lineage>
</organism>
<evidence type="ECO:0000313" key="1">
    <source>
        <dbReference type="EMBL" id="PVD22206.1"/>
    </source>
</evidence>
<dbReference type="AlphaFoldDB" id="A0A2T7NM23"/>
<accession>A0A2T7NM23</accession>
<keyword evidence="2" id="KW-1185">Reference proteome</keyword>